<dbReference type="InterPro" id="IPR003675">
    <property type="entry name" value="Rce1/LyrA-like_dom"/>
</dbReference>
<dbReference type="InterPro" id="IPR052710">
    <property type="entry name" value="CAAX_protease"/>
</dbReference>
<dbReference type="OrthoDB" id="158986at2"/>
<evidence type="ECO:0000313" key="3">
    <source>
        <dbReference type="EMBL" id="TDG37172.1"/>
    </source>
</evidence>
<reference evidence="3 4" key="1">
    <citation type="submission" date="2019-02" db="EMBL/GenBank/DDBJ databases">
        <title>Pedobacter sp. nov., a novel speices isolated from soil of pinguins habitat in Antarcitica.</title>
        <authorList>
            <person name="He R.-H."/>
        </authorList>
    </citation>
    <scope>NUCLEOTIDE SEQUENCE [LARGE SCALE GENOMIC DNA]</scope>
    <source>
        <strain evidence="3 4">E01020</strain>
    </source>
</reference>
<dbReference type="GO" id="GO:0006508">
    <property type="term" value="P:proteolysis"/>
    <property type="evidence" value="ECO:0007669"/>
    <property type="project" value="UniProtKB-KW"/>
</dbReference>
<dbReference type="Pfam" id="PF02517">
    <property type="entry name" value="Rce1-like"/>
    <property type="match status" value="1"/>
</dbReference>
<accession>A0A4R5MN57</accession>
<sequence>MISRFPKNIVQTLGLIAFGFIPSVFLVAIQAMDLVHIPEQIFNSTLFVALSLSIIFFYVWKNKRIFTFKDLFAYNNPKRIKLLFFFLLIMIIFQLGVETPISRFISFHVKKSSNISNPFNNLPAMIGAVTLAPFFEEIIFRGIILRGFLSNYKPAVAIIISTTIFALAHGAPNLIFGTFFLGLLFSYLFYLTKSIIPTMFFHSISNVIGLSIGFLLFKNYNQCRVEKTYGDYTIAILCISLITVVFFGWLLLKKNRATGIK</sequence>
<gene>
    <name evidence="3" type="ORF">EZJ43_03370</name>
</gene>
<dbReference type="AlphaFoldDB" id="A0A4R5MN57"/>
<keyword evidence="3" id="KW-0482">Metalloprotease</keyword>
<feature type="transmembrane region" description="Helical" evidence="1">
    <location>
        <begin position="41"/>
        <end position="60"/>
    </location>
</feature>
<evidence type="ECO:0000256" key="1">
    <source>
        <dbReference type="SAM" id="Phobius"/>
    </source>
</evidence>
<feature type="transmembrane region" description="Helical" evidence="1">
    <location>
        <begin position="122"/>
        <end position="140"/>
    </location>
</feature>
<protein>
    <submittedName>
        <fullName evidence="3">CPBP family intramembrane metalloprotease</fullName>
    </submittedName>
</protein>
<keyword evidence="4" id="KW-1185">Reference proteome</keyword>
<name>A0A4R5MN57_9SPHI</name>
<dbReference type="EMBL" id="SJCY01000002">
    <property type="protein sequence ID" value="TDG37172.1"/>
    <property type="molecule type" value="Genomic_DNA"/>
</dbReference>
<feature type="transmembrane region" description="Helical" evidence="1">
    <location>
        <begin position="229"/>
        <end position="252"/>
    </location>
</feature>
<proteinExistence type="predicted"/>
<keyword evidence="3" id="KW-0645">Protease</keyword>
<evidence type="ECO:0000259" key="2">
    <source>
        <dbReference type="Pfam" id="PF02517"/>
    </source>
</evidence>
<dbReference type="GO" id="GO:0080120">
    <property type="term" value="P:CAAX-box protein maturation"/>
    <property type="evidence" value="ECO:0007669"/>
    <property type="project" value="UniProtKB-ARBA"/>
</dbReference>
<dbReference type="GO" id="GO:0004175">
    <property type="term" value="F:endopeptidase activity"/>
    <property type="evidence" value="ECO:0007669"/>
    <property type="project" value="UniProtKB-ARBA"/>
</dbReference>
<organism evidence="3 4">
    <name type="scientific">Pedobacter changchengzhani</name>
    <dbReference type="NCBI Taxonomy" id="2529274"/>
    <lineage>
        <taxon>Bacteria</taxon>
        <taxon>Pseudomonadati</taxon>
        <taxon>Bacteroidota</taxon>
        <taxon>Sphingobacteriia</taxon>
        <taxon>Sphingobacteriales</taxon>
        <taxon>Sphingobacteriaceae</taxon>
        <taxon>Pedobacter</taxon>
    </lineage>
</organism>
<dbReference type="PANTHER" id="PTHR36435:SF1">
    <property type="entry name" value="CAAX AMINO TERMINAL PROTEASE FAMILY PROTEIN"/>
    <property type="match status" value="1"/>
</dbReference>
<feature type="domain" description="CAAX prenyl protease 2/Lysostaphin resistance protein A-like" evidence="2">
    <location>
        <begin position="120"/>
        <end position="208"/>
    </location>
</feature>
<keyword evidence="3" id="KW-0378">Hydrolase</keyword>
<dbReference type="GO" id="GO:0008237">
    <property type="term" value="F:metallopeptidase activity"/>
    <property type="evidence" value="ECO:0007669"/>
    <property type="project" value="UniProtKB-KW"/>
</dbReference>
<evidence type="ECO:0000313" key="4">
    <source>
        <dbReference type="Proteomes" id="UP000295668"/>
    </source>
</evidence>
<keyword evidence="1" id="KW-0812">Transmembrane</keyword>
<comment type="caution">
    <text evidence="3">The sequence shown here is derived from an EMBL/GenBank/DDBJ whole genome shotgun (WGS) entry which is preliminary data.</text>
</comment>
<feature type="transmembrane region" description="Helical" evidence="1">
    <location>
        <begin position="12"/>
        <end position="29"/>
    </location>
</feature>
<feature type="transmembrane region" description="Helical" evidence="1">
    <location>
        <begin position="199"/>
        <end position="217"/>
    </location>
</feature>
<keyword evidence="1" id="KW-1133">Transmembrane helix</keyword>
<keyword evidence="1" id="KW-0472">Membrane</keyword>
<dbReference type="Proteomes" id="UP000295668">
    <property type="component" value="Unassembled WGS sequence"/>
</dbReference>
<dbReference type="PANTHER" id="PTHR36435">
    <property type="entry name" value="SLR1288 PROTEIN"/>
    <property type="match status" value="1"/>
</dbReference>
<feature type="transmembrane region" description="Helical" evidence="1">
    <location>
        <begin position="80"/>
        <end position="97"/>
    </location>
</feature>
<dbReference type="RefSeq" id="WP_133261264.1">
    <property type="nucleotide sequence ID" value="NZ_SJCY01000002.1"/>
</dbReference>